<name>A9DZ20_9FLAO</name>
<organism evidence="1 2">
    <name type="scientific">Kordia algicida OT-1</name>
    <dbReference type="NCBI Taxonomy" id="391587"/>
    <lineage>
        <taxon>Bacteria</taxon>
        <taxon>Pseudomonadati</taxon>
        <taxon>Bacteroidota</taxon>
        <taxon>Flavobacteriia</taxon>
        <taxon>Flavobacteriales</taxon>
        <taxon>Flavobacteriaceae</taxon>
        <taxon>Kordia</taxon>
    </lineage>
</organism>
<reference evidence="1 2" key="1">
    <citation type="journal article" date="2011" name="J. Bacteriol.">
        <title>Genome sequence of the algicidal bacterium Kordia algicida OT-1.</title>
        <authorList>
            <person name="Lee H.S."/>
            <person name="Kang S.G."/>
            <person name="Kwon K.K."/>
            <person name="Lee J.H."/>
            <person name="Kim S.J."/>
        </authorList>
    </citation>
    <scope>NUCLEOTIDE SEQUENCE [LARGE SCALE GENOMIC DNA]</scope>
    <source>
        <strain evidence="1 2">OT-1</strain>
    </source>
</reference>
<accession>A9DZ20</accession>
<dbReference type="AlphaFoldDB" id="A9DZ20"/>
<comment type="caution">
    <text evidence="1">The sequence shown here is derived from an EMBL/GenBank/DDBJ whole genome shotgun (WGS) entry which is preliminary data.</text>
</comment>
<evidence type="ECO:0000313" key="2">
    <source>
        <dbReference type="Proteomes" id="UP000002945"/>
    </source>
</evidence>
<dbReference type="HOGENOM" id="CLU_2990801_0_0_10"/>
<proteinExistence type="predicted"/>
<dbReference type="Proteomes" id="UP000002945">
    <property type="component" value="Unassembled WGS sequence"/>
</dbReference>
<sequence>MLKSITKLGRELSKREQKYIKGGDFPHCYLVYNHCDKTYPDDFDKFDGCMQANLCAV</sequence>
<gene>
    <name evidence="1" type="ORF">KAOT1_08568</name>
</gene>
<protein>
    <submittedName>
        <fullName evidence="1">Uncharacterized protein</fullName>
    </submittedName>
</protein>
<dbReference type="OrthoDB" id="1450574at2"/>
<dbReference type="EMBL" id="ABIB01000005">
    <property type="protein sequence ID" value="EDP96209.1"/>
    <property type="molecule type" value="Genomic_DNA"/>
</dbReference>
<keyword evidence="2" id="KW-1185">Reference proteome</keyword>
<evidence type="ECO:0000313" key="1">
    <source>
        <dbReference type="EMBL" id="EDP96209.1"/>
    </source>
</evidence>